<dbReference type="AlphaFoldDB" id="A0AAV4WH89"/>
<feature type="compositionally biased region" description="Basic residues" evidence="1">
    <location>
        <begin position="13"/>
        <end position="23"/>
    </location>
</feature>
<dbReference type="Proteomes" id="UP001054945">
    <property type="component" value="Unassembled WGS sequence"/>
</dbReference>
<dbReference type="EMBL" id="BPLR01016143">
    <property type="protein sequence ID" value="GIY81564.1"/>
    <property type="molecule type" value="Genomic_DNA"/>
</dbReference>
<feature type="compositionally biased region" description="Basic and acidic residues" evidence="1">
    <location>
        <begin position="1"/>
        <end position="12"/>
    </location>
</feature>
<organism evidence="3 4">
    <name type="scientific">Caerostris extrusa</name>
    <name type="common">Bark spider</name>
    <name type="synonym">Caerostris bankana</name>
    <dbReference type="NCBI Taxonomy" id="172846"/>
    <lineage>
        <taxon>Eukaryota</taxon>
        <taxon>Metazoa</taxon>
        <taxon>Ecdysozoa</taxon>
        <taxon>Arthropoda</taxon>
        <taxon>Chelicerata</taxon>
        <taxon>Arachnida</taxon>
        <taxon>Araneae</taxon>
        <taxon>Araneomorphae</taxon>
        <taxon>Entelegynae</taxon>
        <taxon>Araneoidea</taxon>
        <taxon>Araneidae</taxon>
        <taxon>Caerostris</taxon>
    </lineage>
</organism>
<sequence length="100" mass="11495">MEEKKKKKEVGSKIKKSKRRRRKIPQEKEEREYGRLEKRSARASGIGRGREPREKATQPSNALLLPDKVVSVIVVFYMALRLLLAATEVVAAFEKNITIM</sequence>
<evidence type="ECO:0000313" key="4">
    <source>
        <dbReference type="Proteomes" id="UP001054945"/>
    </source>
</evidence>
<evidence type="ECO:0000256" key="2">
    <source>
        <dbReference type="SAM" id="Phobius"/>
    </source>
</evidence>
<protein>
    <submittedName>
        <fullName evidence="3">Uncharacterized protein</fullName>
    </submittedName>
</protein>
<accession>A0AAV4WH89</accession>
<evidence type="ECO:0000256" key="1">
    <source>
        <dbReference type="SAM" id="MobiDB-lite"/>
    </source>
</evidence>
<keyword evidence="4" id="KW-1185">Reference proteome</keyword>
<keyword evidence="2" id="KW-0472">Membrane</keyword>
<feature type="compositionally biased region" description="Basic and acidic residues" evidence="1">
    <location>
        <begin position="24"/>
        <end position="40"/>
    </location>
</feature>
<proteinExistence type="predicted"/>
<reference evidence="3 4" key="1">
    <citation type="submission" date="2021-06" db="EMBL/GenBank/DDBJ databases">
        <title>Caerostris extrusa draft genome.</title>
        <authorList>
            <person name="Kono N."/>
            <person name="Arakawa K."/>
        </authorList>
    </citation>
    <scope>NUCLEOTIDE SEQUENCE [LARGE SCALE GENOMIC DNA]</scope>
</reference>
<name>A0AAV4WH89_CAEEX</name>
<comment type="caution">
    <text evidence="3">The sequence shown here is derived from an EMBL/GenBank/DDBJ whole genome shotgun (WGS) entry which is preliminary data.</text>
</comment>
<feature type="region of interest" description="Disordered" evidence="1">
    <location>
        <begin position="1"/>
        <end position="60"/>
    </location>
</feature>
<feature type="transmembrane region" description="Helical" evidence="2">
    <location>
        <begin position="69"/>
        <end position="93"/>
    </location>
</feature>
<evidence type="ECO:0000313" key="3">
    <source>
        <dbReference type="EMBL" id="GIY81564.1"/>
    </source>
</evidence>
<keyword evidence="2" id="KW-1133">Transmembrane helix</keyword>
<keyword evidence="2" id="KW-0812">Transmembrane</keyword>
<gene>
    <name evidence="3" type="ORF">CEXT_776591</name>
</gene>